<feature type="chain" id="PRO_5016324431" description="DUF2911 family protein" evidence="1">
    <location>
        <begin position="21"/>
        <end position="184"/>
    </location>
</feature>
<organism evidence="2 3">
    <name type="scientific">Algoriphagus yeomjeoni</name>
    <dbReference type="NCBI Taxonomy" id="291403"/>
    <lineage>
        <taxon>Bacteria</taxon>
        <taxon>Pseudomonadati</taxon>
        <taxon>Bacteroidota</taxon>
        <taxon>Cytophagia</taxon>
        <taxon>Cytophagales</taxon>
        <taxon>Cyclobacteriaceae</taxon>
        <taxon>Algoriphagus</taxon>
    </lineage>
</organism>
<keyword evidence="1" id="KW-0732">Signal</keyword>
<accession>A0A327PKN4</accession>
<evidence type="ECO:0000256" key="1">
    <source>
        <dbReference type="SAM" id="SignalP"/>
    </source>
</evidence>
<dbReference type="Proteomes" id="UP000249610">
    <property type="component" value="Unassembled WGS sequence"/>
</dbReference>
<gene>
    <name evidence="2" type="ORF">LV83_01392</name>
</gene>
<dbReference type="OrthoDB" id="978542at2"/>
<keyword evidence="3" id="KW-1185">Reference proteome</keyword>
<protein>
    <recommendedName>
        <fullName evidence="4">DUF2911 family protein</fullName>
    </recommendedName>
</protein>
<dbReference type="RefSeq" id="WP_111610797.1">
    <property type="nucleotide sequence ID" value="NZ_QLLK01000003.1"/>
</dbReference>
<reference evidence="2 3" key="1">
    <citation type="submission" date="2018-06" db="EMBL/GenBank/DDBJ databases">
        <title>Genomic Encyclopedia of Archaeal and Bacterial Type Strains, Phase II (KMG-II): from individual species to whole genera.</title>
        <authorList>
            <person name="Goeker M."/>
        </authorList>
    </citation>
    <scope>NUCLEOTIDE SEQUENCE [LARGE SCALE GENOMIC DNA]</scope>
    <source>
        <strain evidence="2 3">DSM 23446</strain>
    </source>
</reference>
<name>A0A327PKN4_9BACT</name>
<dbReference type="InterPro" id="IPR021314">
    <property type="entry name" value="DUF2911"/>
</dbReference>
<dbReference type="Pfam" id="PF11138">
    <property type="entry name" value="DUF2911"/>
    <property type="match status" value="1"/>
</dbReference>
<evidence type="ECO:0000313" key="3">
    <source>
        <dbReference type="Proteomes" id="UP000249610"/>
    </source>
</evidence>
<evidence type="ECO:0000313" key="2">
    <source>
        <dbReference type="EMBL" id="RAI92163.1"/>
    </source>
</evidence>
<feature type="signal peptide" evidence="1">
    <location>
        <begin position="1"/>
        <end position="20"/>
    </location>
</feature>
<dbReference type="EMBL" id="QLLK01000003">
    <property type="protein sequence ID" value="RAI92163.1"/>
    <property type="molecule type" value="Genomic_DNA"/>
</dbReference>
<proteinExistence type="predicted"/>
<dbReference type="AlphaFoldDB" id="A0A327PKN4"/>
<comment type="caution">
    <text evidence="2">The sequence shown here is derived from an EMBL/GenBank/DDBJ whole genome shotgun (WGS) entry which is preliminary data.</text>
</comment>
<evidence type="ECO:0008006" key="4">
    <source>
        <dbReference type="Google" id="ProtNLM"/>
    </source>
</evidence>
<sequence>MKFLVFFLILLGSFSTLVHAQDFRGPDKSPMDVAYLPDNFAHDRKAGEEAIAKVYYSRPNKSDRVVFGGIVPFGKVWRVGANEAVEFKAFKDLTIGGKALKAGTYSLFAIPGETEWTIIISSDLDYWGAFKYEESKDVTRFTVESQSLPKTVEAFSIRFEDLGNNTAVMRLGWDQTMVEIPVSY</sequence>